<evidence type="ECO:0000256" key="1">
    <source>
        <dbReference type="SAM" id="MobiDB-lite"/>
    </source>
</evidence>
<protein>
    <submittedName>
        <fullName evidence="2">Uncharacterized protein</fullName>
    </submittedName>
</protein>
<name>A0A7J6LDH9_PERCH</name>
<evidence type="ECO:0000313" key="3">
    <source>
        <dbReference type="Proteomes" id="UP000591131"/>
    </source>
</evidence>
<reference evidence="2 3" key="1">
    <citation type="submission" date="2020-04" db="EMBL/GenBank/DDBJ databases">
        <title>Perkinsus chesapeaki whole genome sequence.</title>
        <authorList>
            <person name="Bogema D.R."/>
        </authorList>
    </citation>
    <scope>NUCLEOTIDE SEQUENCE [LARGE SCALE GENOMIC DNA]</scope>
    <source>
        <strain evidence="2">ATCC PRA-425</strain>
    </source>
</reference>
<gene>
    <name evidence="2" type="ORF">FOL47_008574</name>
</gene>
<dbReference type="AlphaFoldDB" id="A0A7J6LDH9"/>
<accession>A0A7J6LDH9</accession>
<comment type="caution">
    <text evidence="2">The sequence shown here is derived from an EMBL/GenBank/DDBJ whole genome shotgun (WGS) entry which is preliminary data.</text>
</comment>
<feature type="region of interest" description="Disordered" evidence="1">
    <location>
        <begin position="59"/>
        <end position="103"/>
    </location>
</feature>
<feature type="compositionally biased region" description="Polar residues" evidence="1">
    <location>
        <begin position="93"/>
        <end position="103"/>
    </location>
</feature>
<organism evidence="2 3">
    <name type="scientific">Perkinsus chesapeaki</name>
    <name type="common">Clam parasite</name>
    <name type="synonym">Perkinsus andrewsi</name>
    <dbReference type="NCBI Taxonomy" id="330153"/>
    <lineage>
        <taxon>Eukaryota</taxon>
        <taxon>Sar</taxon>
        <taxon>Alveolata</taxon>
        <taxon>Perkinsozoa</taxon>
        <taxon>Perkinsea</taxon>
        <taxon>Perkinsida</taxon>
        <taxon>Perkinsidae</taxon>
        <taxon>Perkinsus</taxon>
    </lineage>
</organism>
<dbReference type="EMBL" id="JAAPAO010000557">
    <property type="protein sequence ID" value="KAF4657151.1"/>
    <property type="molecule type" value="Genomic_DNA"/>
</dbReference>
<keyword evidence="3" id="KW-1185">Reference proteome</keyword>
<feature type="compositionally biased region" description="Basic and acidic residues" evidence="1">
    <location>
        <begin position="9"/>
        <end position="21"/>
    </location>
</feature>
<dbReference type="Proteomes" id="UP000591131">
    <property type="component" value="Unassembled WGS sequence"/>
</dbReference>
<sequence>MSLYSTYDDDVKSYNGDHQEQQDDDEDNDTTVIAEFNPLKWLADYITQQHCTTYKNVVDNDDNNKGKDEEAPVEEGVALVEEEEKEKEKSEDTSVIENVNDTC</sequence>
<feature type="region of interest" description="Disordered" evidence="1">
    <location>
        <begin position="1"/>
        <end position="29"/>
    </location>
</feature>
<proteinExistence type="predicted"/>
<evidence type="ECO:0000313" key="2">
    <source>
        <dbReference type="EMBL" id="KAF4657151.1"/>
    </source>
</evidence>